<proteinExistence type="inferred from homology"/>
<accession>A0A3G9JDG3</accession>
<sequence length="276" mass="31447">MNQTKLVKASLYLLVLIFVVAFSFPLYWLFVNSIQPLFTGTAWFPLHPTLENYHLAFTLRPYWMFFKNSVILTTISVVLPLFFSFFSGFAFARLRAKFKGFLFMIILSTMMVPATVILIPQYVLFHEYGLLGTYLPWILGGIGGSPFVIFLYRQFFMNIPMELDEAARMDGCSTYGIIFRIYIPISLPVIATAGILLFNNSWGADFLTPFMFLQESQYPLSTALLQIGYIYPKSPNIEIPQVQFAALVIFILPILVVYLFGQRFLVSGIMTGAVKS</sequence>
<dbReference type="PANTHER" id="PTHR43744:SF12">
    <property type="entry name" value="ABC TRANSPORTER PERMEASE PROTEIN MG189-RELATED"/>
    <property type="match status" value="1"/>
</dbReference>
<keyword evidence="5 7" id="KW-1133">Transmembrane helix</keyword>
<protein>
    <submittedName>
        <fullName evidence="8">Sugar ABC transporter permease</fullName>
    </submittedName>
</protein>
<dbReference type="Proteomes" id="UP000275368">
    <property type="component" value="Chromosome"/>
</dbReference>
<dbReference type="InterPro" id="IPR035906">
    <property type="entry name" value="MetI-like_sf"/>
</dbReference>
<evidence type="ECO:0000256" key="3">
    <source>
        <dbReference type="ARBA" id="ARBA00022475"/>
    </source>
</evidence>
<dbReference type="InterPro" id="IPR000515">
    <property type="entry name" value="MetI-like"/>
</dbReference>
<feature type="transmembrane region" description="Helical" evidence="7">
    <location>
        <begin position="177"/>
        <end position="198"/>
    </location>
</feature>
<keyword evidence="9" id="KW-1185">Reference proteome</keyword>
<dbReference type="PROSITE" id="PS50928">
    <property type="entry name" value="ABC_TM1"/>
    <property type="match status" value="1"/>
</dbReference>
<feature type="transmembrane region" description="Helical" evidence="7">
    <location>
        <begin position="70"/>
        <end position="94"/>
    </location>
</feature>
<comment type="subcellular location">
    <subcellularLocation>
        <location evidence="1 7">Cell membrane</location>
        <topology evidence="1 7">Multi-pass membrane protein</topology>
    </subcellularLocation>
</comment>
<dbReference type="GO" id="GO:0005886">
    <property type="term" value="C:plasma membrane"/>
    <property type="evidence" value="ECO:0007669"/>
    <property type="project" value="UniProtKB-SubCell"/>
</dbReference>
<evidence type="ECO:0000256" key="2">
    <source>
        <dbReference type="ARBA" id="ARBA00022448"/>
    </source>
</evidence>
<dbReference type="PANTHER" id="PTHR43744">
    <property type="entry name" value="ABC TRANSPORTER PERMEASE PROTEIN MG189-RELATED-RELATED"/>
    <property type="match status" value="1"/>
</dbReference>
<feature type="transmembrane region" description="Helical" evidence="7">
    <location>
        <begin position="12"/>
        <end position="30"/>
    </location>
</feature>
<dbReference type="OrthoDB" id="148827at2"/>
<evidence type="ECO:0000256" key="7">
    <source>
        <dbReference type="RuleBase" id="RU363032"/>
    </source>
</evidence>
<keyword evidence="2 7" id="KW-0813">Transport</keyword>
<feature type="transmembrane region" description="Helical" evidence="7">
    <location>
        <begin position="242"/>
        <end position="261"/>
    </location>
</feature>
<dbReference type="RefSeq" id="WP_125659455.1">
    <property type="nucleotide sequence ID" value="NZ_AP019308.1"/>
</dbReference>
<feature type="transmembrane region" description="Helical" evidence="7">
    <location>
        <begin position="101"/>
        <end position="122"/>
    </location>
</feature>
<evidence type="ECO:0000313" key="8">
    <source>
        <dbReference type="EMBL" id="BBH22028.1"/>
    </source>
</evidence>
<dbReference type="KEGG" id="pbk:Back11_33730"/>
<evidence type="ECO:0000313" key="9">
    <source>
        <dbReference type="Proteomes" id="UP000275368"/>
    </source>
</evidence>
<organism evidence="8 9">
    <name type="scientific">Paenibacillus baekrokdamisoli</name>
    <dbReference type="NCBI Taxonomy" id="1712516"/>
    <lineage>
        <taxon>Bacteria</taxon>
        <taxon>Bacillati</taxon>
        <taxon>Bacillota</taxon>
        <taxon>Bacilli</taxon>
        <taxon>Bacillales</taxon>
        <taxon>Paenibacillaceae</taxon>
        <taxon>Paenibacillus</taxon>
    </lineage>
</organism>
<dbReference type="AlphaFoldDB" id="A0A3G9JDG3"/>
<gene>
    <name evidence="8" type="ORF">Back11_33730</name>
</gene>
<comment type="similarity">
    <text evidence="7">Belongs to the binding-protein-dependent transport system permease family.</text>
</comment>
<evidence type="ECO:0000256" key="4">
    <source>
        <dbReference type="ARBA" id="ARBA00022692"/>
    </source>
</evidence>
<dbReference type="Gene3D" id="1.10.3720.10">
    <property type="entry name" value="MetI-like"/>
    <property type="match status" value="1"/>
</dbReference>
<evidence type="ECO:0000256" key="1">
    <source>
        <dbReference type="ARBA" id="ARBA00004651"/>
    </source>
</evidence>
<dbReference type="CDD" id="cd06261">
    <property type="entry name" value="TM_PBP2"/>
    <property type="match status" value="1"/>
</dbReference>
<dbReference type="SUPFAM" id="SSF161098">
    <property type="entry name" value="MetI-like"/>
    <property type="match status" value="1"/>
</dbReference>
<reference evidence="8 9" key="1">
    <citation type="submission" date="2018-11" db="EMBL/GenBank/DDBJ databases">
        <title>Complete genome sequence of Paenibacillus baekrokdamisoli strain KCTC 33723.</title>
        <authorList>
            <person name="Kang S.W."/>
            <person name="Lee K.C."/>
            <person name="Kim K.K."/>
            <person name="Kim J.S."/>
            <person name="Kim D.S."/>
            <person name="Ko S.H."/>
            <person name="Yang S.H."/>
            <person name="Lee J.S."/>
        </authorList>
    </citation>
    <scope>NUCLEOTIDE SEQUENCE [LARGE SCALE GENOMIC DNA]</scope>
    <source>
        <strain evidence="8 9">KCTC 33723</strain>
    </source>
</reference>
<evidence type="ECO:0000256" key="6">
    <source>
        <dbReference type="ARBA" id="ARBA00023136"/>
    </source>
</evidence>
<dbReference type="GO" id="GO:0055085">
    <property type="term" value="P:transmembrane transport"/>
    <property type="evidence" value="ECO:0007669"/>
    <property type="project" value="InterPro"/>
</dbReference>
<dbReference type="Pfam" id="PF00528">
    <property type="entry name" value="BPD_transp_1"/>
    <property type="match status" value="1"/>
</dbReference>
<dbReference type="EMBL" id="AP019308">
    <property type="protein sequence ID" value="BBH22028.1"/>
    <property type="molecule type" value="Genomic_DNA"/>
</dbReference>
<name>A0A3G9JDG3_9BACL</name>
<keyword evidence="3" id="KW-1003">Cell membrane</keyword>
<evidence type="ECO:0000256" key="5">
    <source>
        <dbReference type="ARBA" id="ARBA00022989"/>
    </source>
</evidence>
<keyword evidence="4 7" id="KW-0812">Transmembrane</keyword>
<keyword evidence="6 7" id="KW-0472">Membrane</keyword>
<feature type="transmembrane region" description="Helical" evidence="7">
    <location>
        <begin position="134"/>
        <end position="156"/>
    </location>
</feature>